<dbReference type="Proteomes" id="UP000626244">
    <property type="component" value="Unassembled WGS sequence"/>
</dbReference>
<keyword evidence="3" id="KW-1185">Reference proteome</keyword>
<dbReference type="OrthoDB" id="2639582at2"/>
<dbReference type="EMBL" id="BMHB01000004">
    <property type="protein sequence ID" value="GGI17973.1"/>
    <property type="molecule type" value="Genomic_DNA"/>
</dbReference>
<keyword evidence="1" id="KW-1133">Transmembrane helix</keyword>
<organism evidence="2 3">
    <name type="scientific">Gottfriedia solisilvae</name>
    <dbReference type="NCBI Taxonomy" id="1516104"/>
    <lineage>
        <taxon>Bacteria</taxon>
        <taxon>Bacillati</taxon>
        <taxon>Bacillota</taxon>
        <taxon>Bacilli</taxon>
        <taxon>Bacillales</taxon>
        <taxon>Bacillaceae</taxon>
        <taxon>Gottfriedia</taxon>
    </lineage>
</organism>
<feature type="transmembrane region" description="Helical" evidence="1">
    <location>
        <begin position="130"/>
        <end position="149"/>
    </location>
</feature>
<gene>
    <name evidence="2" type="ORF">GCM10007380_40610</name>
</gene>
<comment type="caution">
    <text evidence="2">The sequence shown here is derived from an EMBL/GenBank/DDBJ whole genome shotgun (WGS) entry which is preliminary data.</text>
</comment>
<feature type="transmembrane region" description="Helical" evidence="1">
    <location>
        <begin position="27"/>
        <end position="45"/>
    </location>
</feature>
<keyword evidence="1" id="KW-0472">Membrane</keyword>
<accession>A0A8J3AXB0</accession>
<name>A0A8J3AXB0_9BACI</name>
<proteinExistence type="predicted"/>
<feature type="transmembrane region" description="Helical" evidence="1">
    <location>
        <begin position="91"/>
        <end position="109"/>
    </location>
</feature>
<feature type="transmembrane region" description="Helical" evidence="1">
    <location>
        <begin position="57"/>
        <end position="79"/>
    </location>
</feature>
<dbReference type="AlphaFoldDB" id="A0A8J3AXB0"/>
<reference evidence="3" key="1">
    <citation type="journal article" date="2019" name="Int. J. Syst. Evol. Microbiol.">
        <title>The Global Catalogue of Microorganisms (GCM) 10K type strain sequencing project: providing services to taxonomists for standard genome sequencing and annotation.</title>
        <authorList>
            <consortium name="The Broad Institute Genomics Platform"/>
            <consortium name="The Broad Institute Genome Sequencing Center for Infectious Disease"/>
            <person name="Wu L."/>
            <person name="Ma J."/>
        </authorList>
    </citation>
    <scope>NUCLEOTIDE SEQUENCE [LARGE SCALE GENOMIC DNA]</scope>
    <source>
        <strain evidence="3">CGMCC 1.14993</strain>
    </source>
</reference>
<evidence type="ECO:0000256" key="1">
    <source>
        <dbReference type="SAM" id="Phobius"/>
    </source>
</evidence>
<evidence type="ECO:0000313" key="2">
    <source>
        <dbReference type="EMBL" id="GGI17973.1"/>
    </source>
</evidence>
<dbReference type="RefSeq" id="WP_088003435.1">
    <property type="nucleotide sequence ID" value="NZ_BMHB01000004.1"/>
</dbReference>
<keyword evidence="1" id="KW-0812">Transmembrane</keyword>
<sequence length="152" mass="17308">MAKTQELYQASLEKGWQETKSFDINKLFLVGFFGGVIPLIVLGRMNAKWLNVSLKKIYPMIVLGIILIIGKFILLRAVLEGSLPIETRDIKFGYKLGCIIMYFYLKYLLKKPFQQHMVTNGETEPVLKTAMYWVVIGIGIELIVLMLSMSGL</sequence>
<evidence type="ECO:0000313" key="3">
    <source>
        <dbReference type="Proteomes" id="UP000626244"/>
    </source>
</evidence>
<protein>
    <submittedName>
        <fullName evidence="2">Uncharacterized protein</fullName>
    </submittedName>
</protein>